<organism evidence="2 3">
    <name type="scientific">Actinomadura macrotermitis</name>
    <dbReference type="NCBI Taxonomy" id="2585200"/>
    <lineage>
        <taxon>Bacteria</taxon>
        <taxon>Bacillati</taxon>
        <taxon>Actinomycetota</taxon>
        <taxon>Actinomycetes</taxon>
        <taxon>Streptosporangiales</taxon>
        <taxon>Thermomonosporaceae</taxon>
        <taxon>Actinomadura</taxon>
    </lineage>
</organism>
<dbReference type="RefSeq" id="WP_153536627.1">
    <property type="nucleotide sequence ID" value="NZ_WEGH01000003.1"/>
</dbReference>
<keyword evidence="1" id="KW-0812">Transmembrane</keyword>
<evidence type="ECO:0000256" key="1">
    <source>
        <dbReference type="SAM" id="Phobius"/>
    </source>
</evidence>
<keyword evidence="3" id="KW-1185">Reference proteome</keyword>
<keyword evidence="1" id="KW-0472">Membrane</keyword>
<name>A0A7K0C0N5_9ACTN</name>
<accession>A0A7K0C0N5</accession>
<dbReference type="Proteomes" id="UP000487268">
    <property type="component" value="Unassembled WGS sequence"/>
</dbReference>
<feature type="transmembrane region" description="Helical" evidence="1">
    <location>
        <begin position="72"/>
        <end position="90"/>
    </location>
</feature>
<keyword evidence="1" id="KW-1133">Transmembrane helix</keyword>
<evidence type="ECO:0000313" key="3">
    <source>
        <dbReference type="Proteomes" id="UP000487268"/>
    </source>
</evidence>
<dbReference type="EMBL" id="WEGH01000003">
    <property type="protein sequence ID" value="MQY07035.1"/>
    <property type="molecule type" value="Genomic_DNA"/>
</dbReference>
<sequence>MAEIDEPTERAEVRIERIRIAANFGEHGVSAESSGPADGPGGRARTAMLASLAWTGSDAVMIGLVMTADGPAWLVATLATACVVFNGVILHRLMLAPGGREDGHGEGDRRS</sequence>
<gene>
    <name evidence="2" type="ORF">ACRB68_51320</name>
</gene>
<protein>
    <submittedName>
        <fullName evidence="2">Uncharacterized protein</fullName>
    </submittedName>
</protein>
<proteinExistence type="predicted"/>
<evidence type="ECO:0000313" key="2">
    <source>
        <dbReference type="EMBL" id="MQY07035.1"/>
    </source>
</evidence>
<dbReference type="AlphaFoldDB" id="A0A7K0C0N5"/>
<comment type="caution">
    <text evidence="2">The sequence shown here is derived from an EMBL/GenBank/DDBJ whole genome shotgun (WGS) entry which is preliminary data.</text>
</comment>
<reference evidence="2 3" key="1">
    <citation type="submission" date="2019-10" db="EMBL/GenBank/DDBJ databases">
        <title>Actinomadura rubteroloni sp. nov. and Actinomadura macrotermitis sp. nov., isolated from the gut of fungus growing-termite Macrotermes natalensis.</title>
        <authorList>
            <person name="Benndorf R."/>
            <person name="Martin K."/>
            <person name="Kuefner M."/>
            <person name="De Beer W."/>
            <person name="Kaster A.-K."/>
            <person name="Vollmers J."/>
            <person name="Poulsen M."/>
            <person name="Beemelmanns C."/>
        </authorList>
    </citation>
    <scope>NUCLEOTIDE SEQUENCE [LARGE SCALE GENOMIC DNA]</scope>
    <source>
        <strain evidence="2 3">RB68</strain>
    </source>
</reference>